<name>A0ABX7LMK4_9CAUL</name>
<feature type="transmembrane region" description="Helical" evidence="1">
    <location>
        <begin position="39"/>
        <end position="61"/>
    </location>
</feature>
<evidence type="ECO:0000256" key="1">
    <source>
        <dbReference type="SAM" id="Phobius"/>
    </source>
</evidence>
<keyword evidence="1" id="KW-0472">Membrane</keyword>
<keyword evidence="3" id="KW-1185">Reference proteome</keyword>
<accession>A0ABX7LMK4</accession>
<dbReference type="Proteomes" id="UP000662957">
    <property type="component" value="Chromosome"/>
</dbReference>
<evidence type="ECO:0000313" key="3">
    <source>
        <dbReference type="Proteomes" id="UP000662957"/>
    </source>
</evidence>
<proteinExistence type="predicted"/>
<keyword evidence="1" id="KW-0812">Transmembrane</keyword>
<gene>
    <name evidence="2" type="ORF">JX001_15005</name>
</gene>
<protein>
    <submittedName>
        <fullName evidence="2">Uncharacterized protein</fullName>
    </submittedName>
</protein>
<dbReference type="EMBL" id="CP070968">
    <property type="protein sequence ID" value="QSF54041.1"/>
    <property type="molecule type" value="Genomic_DNA"/>
</dbReference>
<reference evidence="2 3" key="1">
    <citation type="submission" date="2021-02" db="EMBL/GenBank/DDBJ databases">
        <title>Brevundimonas sp. CS1 genome sequence.</title>
        <authorList>
            <person name="Lee K."/>
            <person name="Choi Y.-J."/>
            <person name="Son H.-R."/>
        </authorList>
    </citation>
    <scope>NUCLEOTIDE SEQUENCE [LARGE SCALE GENOMIC DNA]</scope>
    <source>
        <strain evidence="2 3">CS1</strain>
    </source>
</reference>
<sequence length="79" mass="8045">MPLGLTVGLIGLLLTTAPSLIGSAATLFGWARCPEELSLVVVALGLVLALSGLALTLRGLLKAAKPNASRKADPTRRAP</sequence>
<dbReference type="RefSeq" id="WP_205681621.1">
    <property type="nucleotide sequence ID" value="NZ_CP070968.1"/>
</dbReference>
<organism evidence="2 3">
    <name type="scientific">Brevundimonas fontaquae</name>
    <dbReference type="NCBI Taxonomy" id="2813778"/>
    <lineage>
        <taxon>Bacteria</taxon>
        <taxon>Pseudomonadati</taxon>
        <taxon>Pseudomonadota</taxon>
        <taxon>Alphaproteobacteria</taxon>
        <taxon>Caulobacterales</taxon>
        <taxon>Caulobacteraceae</taxon>
        <taxon>Brevundimonas</taxon>
    </lineage>
</organism>
<keyword evidence="1" id="KW-1133">Transmembrane helix</keyword>
<evidence type="ECO:0000313" key="2">
    <source>
        <dbReference type="EMBL" id="QSF54041.1"/>
    </source>
</evidence>